<name>A0A1H1JPU9_9BURK</name>
<gene>
    <name evidence="1" type="ORF">SAMN05443245_7065</name>
</gene>
<reference evidence="2" key="1">
    <citation type="submission" date="2016-10" db="EMBL/GenBank/DDBJ databases">
        <authorList>
            <person name="Varghese N."/>
        </authorList>
    </citation>
    <scope>NUCLEOTIDE SEQUENCE [LARGE SCALE GENOMIC DNA]</scope>
    <source>
        <strain evidence="2">GAS106B</strain>
    </source>
</reference>
<evidence type="ECO:0008006" key="3">
    <source>
        <dbReference type="Google" id="ProtNLM"/>
    </source>
</evidence>
<proteinExistence type="predicted"/>
<evidence type="ECO:0000313" key="2">
    <source>
        <dbReference type="Proteomes" id="UP000183487"/>
    </source>
</evidence>
<dbReference type="EMBL" id="FNKP01000003">
    <property type="protein sequence ID" value="SDR51950.1"/>
    <property type="molecule type" value="Genomic_DNA"/>
</dbReference>
<sequence length="111" mass="12109">MDPLINSLMLKMRHNRVYTIGTFSRRFGVSEQVVESALATLVESGKVRACFNARRDIGYCLAGAKPVGGSTGLSNVTTVATLPVTRRVDGALAGYERQLDAHRSLAMLIRR</sequence>
<keyword evidence="2" id="KW-1185">Reference proteome</keyword>
<dbReference type="OrthoDB" id="9131321at2"/>
<dbReference type="Proteomes" id="UP000183487">
    <property type="component" value="Unassembled WGS sequence"/>
</dbReference>
<organism evidence="1 2">
    <name type="scientific">Paraburkholderia fungorum</name>
    <dbReference type="NCBI Taxonomy" id="134537"/>
    <lineage>
        <taxon>Bacteria</taxon>
        <taxon>Pseudomonadati</taxon>
        <taxon>Pseudomonadota</taxon>
        <taxon>Betaproteobacteria</taxon>
        <taxon>Burkholderiales</taxon>
        <taxon>Burkholderiaceae</taxon>
        <taxon>Paraburkholderia</taxon>
    </lineage>
</organism>
<accession>A0A1H1JPU9</accession>
<protein>
    <recommendedName>
        <fullName evidence="3">DeoR family transcriptional regulator</fullName>
    </recommendedName>
</protein>
<dbReference type="AlphaFoldDB" id="A0A1H1JPU9"/>
<evidence type="ECO:0000313" key="1">
    <source>
        <dbReference type="EMBL" id="SDR51950.1"/>
    </source>
</evidence>